<keyword evidence="5" id="KW-1185">Reference proteome</keyword>
<dbReference type="CDD" id="cd05157">
    <property type="entry name" value="ETNK_euk"/>
    <property type="match status" value="1"/>
</dbReference>
<dbReference type="SUPFAM" id="SSF56112">
    <property type="entry name" value="Protein kinase-like (PK-like)"/>
    <property type="match status" value="1"/>
</dbReference>
<dbReference type="InterPro" id="IPR011009">
    <property type="entry name" value="Kinase-like_dom_sf"/>
</dbReference>
<dbReference type="InParanoid" id="A0A2P6N112"/>
<dbReference type="GO" id="GO:0005737">
    <property type="term" value="C:cytoplasm"/>
    <property type="evidence" value="ECO:0007669"/>
    <property type="project" value="TreeGrafter"/>
</dbReference>
<keyword evidence="4" id="KW-0418">Kinase</keyword>
<evidence type="ECO:0000256" key="3">
    <source>
        <dbReference type="ARBA" id="ARBA00038874"/>
    </source>
</evidence>
<dbReference type="GO" id="GO:0004305">
    <property type="term" value="F:ethanolamine kinase activity"/>
    <property type="evidence" value="ECO:0007669"/>
    <property type="project" value="UniProtKB-EC"/>
</dbReference>
<evidence type="ECO:0000256" key="1">
    <source>
        <dbReference type="ARBA" id="ARBA00037883"/>
    </source>
</evidence>
<dbReference type="EMBL" id="MDYQ01000257">
    <property type="protein sequence ID" value="PRP77647.1"/>
    <property type="molecule type" value="Genomic_DNA"/>
</dbReference>
<keyword evidence="4" id="KW-0808">Transferase</keyword>
<proteinExistence type="inferred from homology"/>
<dbReference type="PANTHER" id="PTHR22603">
    <property type="entry name" value="CHOLINE/ETHANOALAMINE KINASE"/>
    <property type="match status" value="1"/>
</dbReference>
<dbReference type="AlphaFoldDB" id="A0A2P6N112"/>
<dbReference type="PANTHER" id="PTHR22603:SF66">
    <property type="entry name" value="ETHANOLAMINE KINASE"/>
    <property type="match status" value="1"/>
</dbReference>
<protein>
    <recommendedName>
        <fullName evidence="3">ethanolamine kinase</fullName>
        <ecNumber evidence="3">2.7.1.82</ecNumber>
    </recommendedName>
</protein>
<comment type="similarity">
    <text evidence="2">Belongs to the choline/ethanolamine kinase family.</text>
</comment>
<gene>
    <name evidence="4" type="ORF">PROFUN_00508</name>
</gene>
<dbReference type="OrthoDB" id="10267235at2759"/>
<evidence type="ECO:0000256" key="2">
    <source>
        <dbReference type="ARBA" id="ARBA00038211"/>
    </source>
</evidence>
<dbReference type="Gene3D" id="3.30.200.20">
    <property type="entry name" value="Phosphorylase Kinase, domain 1"/>
    <property type="match status" value="1"/>
</dbReference>
<dbReference type="Gene3D" id="3.90.1200.10">
    <property type="match status" value="1"/>
</dbReference>
<evidence type="ECO:0000313" key="4">
    <source>
        <dbReference type="EMBL" id="PRP77647.1"/>
    </source>
</evidence>
<name>A0A2P6N112_9EUKA</name>
<dbReference type="STRING" id="1890364.A0A2P6N112"/>
<dbReference type="Pfam" id="PF01633">
    <property type="entry name" value="Choline_kinase"/>
    <property type="match status" value="1"/>
</dbReference>
<sequence length="404" mass="47100">MVANVCVSAFTAKNINRGRAFHRKRLRCVHRGATELCSTSNHAYECETHMVKEIDYKVELDGSSRIRDICHVVKTMVTAWADIPDEEFSVKEVQGGVTNKLYNCGPPDNHGVLIRIYGNQSEILIDRDGELKNLVHIYKNGFAPKFYGFFKNGFVYGFFPGRDLTPQGWYPLAHVTCDLMVADLQEGKFTEEIARQMALWHQQEVPSAPRDEPSLFVKLNSWLSLVPTHYETPEKQKKFEIILNQWDIQEEAKFLREALEAVDSPIVFAHNDLIGKNIIYDEATDEIHFIDYEYGAYNFRAFDLANHFCEFAGFELDYSKYPPKEMQYKYFRTYFSTFYNREATEEDLHNMYVEISRFALASHFMWATWGLVQGEISDIDFDFMQYAVDRFSQYYLIRDSVLAL</sequence>
<dbReference type="EC" id="2.7.1.82" evidence="3"/>
<dbReference type="Proteomes" id="UP000241769">
    <property type="component" value="Unassembled WGS sequence"/>
</dbReference>
<evidence type="ECO:0000313" key="5">
    <source>
        <dbReference type="Proteomes" id="UP000241769"/>
    </source>
</evidence>
<accession>A0A2P6N112</accession>
<dbReference type="FunCoup" id="A0A2P6N112">
    <property type="interactions" value="625"/>
</dbReference>
<reference evidence="4 5" key="1">
    <citation type="journal article" date="2018" name="Genome Biol. Evol.">
        <title>Multiple Roots of Fruiting Body Formation in Amoebozoa.</title>
        <authorList>
            <person name="Hillmann F."/>
            <person name="Forbes G."/>
            <person name="Novohradska S."/>
            <person name="Ferling I."/>
            <person name="Riege K."/>
            <person name="Groth M."/>
            <person name="Westermann M."/>
            <person name="Marz M."/>
            <person name="Spaller T."/>
            <person name="Winckler T."/>
            <person name="Schaap P."/>
            <person name="Glockner G."/>
        </authorList>
    </citation>
    <scope>NUCLEOTIDE SEQUENCE [LARGE SCALE GENOMIC DNA]</scope>
    <source>
        <strain evidence="4 5">Jena</strain>
    </source>
</reference>
<comment type="caution">
    <text evidence="4">The sequence shown here is derived from an EMBL/GenBank/DDBJ whole genome shotgun (WGS) entry which is preliminary data.</text>
</comment>
<dbReference type="GO" id="GO:0006646">
    <property type="term" value="P:phosphatidylethanolamine biosynthetic process"/>
    <property type="evidence" value="ECO:0007669"/>
    <property type="project" value="TreeGrafter"/>
</dbReference>
<organism evidence="4 5">
    <name type="scientific">Planoprotostelium fungivorum</name>
    <dbReference type="NCBI Taxonomy" id="1890364"/>
    <lineage>
        <taxon>Eukaryota</taxon>
        <taxon>Amoebozoa</taxon>
        <taxon>Evosea</taxon>
        <taxon>Variosea</taxon>
        <taxon>Cavosteliida</taxon>
        <taxon>Cavosteliaceae</taxon>
        <taxon>Planoprotostelium</taxon>
    </lineage>
</organism>
<comment type="pathway">
    <text evidence="1">Phospholipid metabolism; phosphatidylethanolamine biosynthesis; phosphatidylethanolamine from ethanolamine: step 1/3.</text>
</comment>